<keyword evidence="11" id="KW-1185">Reference proteome</keyword>
<keyword evidence="4 9" id="KW-1133">Transmembrane helix</keyword>
<gene>
    <name evidence="10" type="ORF">E2I00_019558</name>
</gene>
<name>A0A6A1Q4N4_BALPH</name>
<evidence type="ECO:0000256" key="7">
    <source>
        <dbReference type="ARBA" id="ARBA00023170"/>
    </source>
</evidence>
<evidence type="ECO:0000313" key="11">
    <source>
        <dbReference type="Proteomes" id="UP000437017"/>
    </source>
</evidence>
<evidence type="ECO:0008006" key="12">
    <source>
        <dbReference type="Google" id="ProtNLM"/>
    </source>
</evidence>
<comment type="caution">
    <text evidence="10">The sequence shown here is derived from an EMBL/GenBank/DDBJ whole genome shotgun (WGS) entry which is preliminary data.</text>
</comment>
<protein>
    <recommendedName>
        <fullName evidence="12">G-protein coupled receptors family 1 profile domain-containing protein</fullName>
    </recommendedName>
</protein>
<evidence type="ECO:0000256" key="6">
    <source>
        <dbReference type="ARBA" id="ARBA00023136"/>
    </source>
</evidence>
<dbReference type="SUPFAM" id="SSF81321">
    <property type="entry name" value="Family A G protein-coupled receptor-like"/>
    <property type="match status" value="1"/>
</dbReference>
<evidence type="ECO:0000256" key="8">
    <source>
        <dbReference type="ARBA" id="ARBA00023224"/>
    </source>
</evidence>
<sequence length="136" mass="14966">MTASTVWVLLPFSILGMSSLLLLFRAQASSQQHWPRKLYLVLLLSVLGFVLFGLPLCIVSCLVADMKHHTLSDVCIHLSCTNSTANLAIDFFTGGLQRQRLRELLKVVLQIALGEETEDGEDGKVPLTGKVETVDL</sequence>
<evidence type="ECO:0000256" key="3">
    <source>
        <dbReference type="ARBA" id="ARBA00022692"/>
    </source>
</evidence>
<keyword evidence="2" id="KW-1003">Cell membrane</keyword>
<dbReference type="EMBL" id="SGJD01001260">
    <property type="protein sequence ID" value="KAB0401091.1"/>
    <property type="molecule type" value="Genomic_DNA"/>
</dbReference>
<evidence type="ECO:0000256" key="4">
    <source>
        <dbReference type="ARBA" id="ARBA00022989"/>
    </source>
</evidence>
<evidence type="ECO:0000256" key="1">
    <source>
        <dbReference type="ARBA" id="ARBA00004651"/>
    </source>
</evidence>
<dbReference type="Gene3D" id="1.20.1070.10">
    <property type="entry name" value="Rhodopsin 7-helix transmembrane proteins"/>
    <property type="match status" value="1"/>
</dbReference>
<comment type="subcellular location">
    <subcellularLocation>
        <location evidence="1">Cell membrane</location>
        <topology evidence="1">Multi-pass membrane protein</topology>
    </subcellularLocation>
</comment>
<keyword evidence="5" id="KW-0297">G-protein coupled receptor</keyword>
<organism evidence="10 11">
    <name type="scientific">Balaenoptera physalus</name>
    <name type="common">Fin whale</name>
    <name type="synonym">Balaena physalus</name>
    <dbReference type="NCBI Taxonomy" id="9770"/>
    <lineage>
        <taxon>Eukaryota</taxon>
        <taxon>Metazoa</taxon>
        <taxon>Chordata</taxon>
        <taxon>Craniata</taxon>
        <taxon>Vertebrata</taxon>
        <taxon>Euteleostomi</taxon>
        <taxon>Mammalia</taxon>
        <taxon>Eutheria</taxon>
        <taxon>Laurasiatheria</taxon>
        <taxon>Artiodactyla</taxon>
        <taxon>Whippomorpha</taxon>
        <taxon>Cetacea</taxon>
        <taxon>Mysticeti</taxon>
        <taxon>Balaenopteridae</taxon>
        <taxon>Balaenoptera</taxon>
    </lineage>
</organism>
<feature type="transmembrane region" description="Helical" evidence="9">
    <location>
        <begin position="38"/>
        <end position="63"/>
    </location>
</feature>
<dbReference type="Proteomes" id="UP000437017">
    <property type="component" value="Unassembled WGS sequence"/>
</dbReference>
<dbReference type="OrthoDB" id="9896011at2759"/>
<dbReference type="PANTHER" id="PTHR11334:SF29">
    <property type="entry name" value="MAS-RELATED G-PROTEIN COUPLED RECEPTOR MEMBER X2"/>
    <property type="match status" value="1"/>
</dbReference>
<accession>A0A6A1Q4N4</accession>
<evidence type="ECO:0000256" key="9">
    <source>
        <dbReference type="SAM" id="Phobius"/>
    </source>
</evidence>
<evidence type="ECO:0000313" key="10">
    <source>
        <dbReference type="EMBL" id="KAB0401091.1"/>
    </source>
</evidence>
<proteinExistence type="predicted"/>
<evidence type="ECO:0000256" key="2">
    <source>
        <dbReference type="ARBA" id="ARBA00022475"/>
    </source>
</evidence>
<keyword evidence="6 9" id="KW-0472">Membrane</keyword>
<dbReference type="GO" id="GO:0005886">
    <property type="term" value="C:plasma membrane"/>
    <property type="evidence" value="ECO:0007669"/>
    <property type="project" value="UniProtKB-SubCell"/>
</dbReference>
<dbReference type="PRINTS" id="PR02108">
    <property type="entry name" value="MRGPCRFAMILY"/>
</dbReference>
<dbReference type="GO" id="GO:0004930">
    <property type="term" value="F:G protein-coupled receptor activity"/>
    <property type="evidence" value="ECO:0007669"/>
    <property type="project" value="UniProtKB-KW"/>
</dbReference>
<dbReference type="InterPro" id="IPR026234">
    <property type="entry name" value="MRGPCRFAMILY"/>
</dbReference>
<reference evidence="10 11" key="1">
    <citation type="journal article" date="2019" name="PLoS ONE">
        <title>Genomic analyses reveal an absence of contemporary introgressive admixture between fin whales and blue whales, despite known hybrids.</title>
        <authorList>
            <person name="Westbury M.V."/>
            <person name="Petersen B."/>
            <person name="Lorenzen E.D."/>
        </authorList>
    </citation>
    <scope>NUCLEOTIDE SEQUENCE [LARGE SCALE GENOMIC DNA]</scope>
    <source>
        <strain evidence="10">FinWhale-01</strain>
    </source>
</reference>
<dbReference type="AlphaFoldDB" id="A0A6A1Q4N4"/>
<keyword evidence="7" id="KW-0675">Receptor</keyword>
<keyword evidence="3 9" id="KW-0812">Transmembrane</keyword>
<evidence type="ECO:0000256" key="5">
    <source>
        <dbReference type="ARBA" id="ARBA00023040"/>
    </source>
</evidence>
<keyword evidence="8" id="KW-0807">Transducer</keyword>
<dbReference type="PANTHER" id="PTHR11334">
    <property type="entry name" value="MAS-RELATED G-PROTEIN COUPLED RECEPTOR"/>
    <property type="match status" value="1"/>
</dbReference>